<protein>
    <submittedName>
        <fullName evidence="6">Putative inositol-phosphate phosphatase</fullName>
    </submittedName>
</protein>
<gene>
    <name evidence="6" type="ORF">MAIT1_02660</name>
</gene>
<dbReference type="STRING" id="1434232.MAIT1_02660"/>
<accession>A0A1Y2K383</accession>
<organism evidence="6 7">
    <name type="scientific">Magnetofaba australis IT-1</name>
    <dbReference type="NCBI Taxonomy" id="1434232"/>
    <lineage>
        <taxon>Bacteria</taxon>
        <taxon>Pseudomonadati</taxon>
        <taxon>Pseudomonadota</taxon>
        <taxon>Magnetococcia</taxon>
        <taxon>Magnetococcales</taxon>
        <taxon>Magnetococcaceae</taxon>
        <taxon>Magnetofaba</taxon>
    </lineage>
</organism>
<dbReference type="InterPro" id="IPR020550">
    <property type="entry name" value="Inositol_monophosphatase_CS"/>
</dbReference>
<keyword evidence="3" id="KW-0378">Hydrolase</keyword>
<dbReference type="EMBL" id="LVJN01000020">
    <property type="protein sequence ID" value="OSM02510.1"/>
    <property type="molecule type" value="Genomic_DNA"/>
</dbReference>
<sequence length="282" mass="31492">MTISPAELSKLIPLIQDAGALLLRRFEARHFPDPGDEAGARAEGERRMKAPHEFVLEEDLMADKLLAEGIAWRFPDAGIYSEEMADWRRFREDKRLKFLIDPLDGTHNYHYGLPQWGIAVSLLDADNRPLAGFIHIPRYDLLLYNFTAGKGPTHENYGGRTRVITSSPRHQFSEALVAYDNQFYRLGEAAFARYQEIAKRAFTTRITGSAAFDAAMVALGKFDARIWNQVEPYDVAAAFPIIQGAGGVTCGLDGNADIDIFHGGMMVVGNREFANELAQAIR</sequence>
<feature type="binding site" evidence="5">
    <location>
        <position position="103"/>
    </location>
    <ligand>
        <name>Mg(2+)</name>
        <dbReference type="ChEBI" id="CHEBI:18420"/>
        <label>1</label>
        <note>catalytic</note>
    </ligand>
</feature>
<dbReference type="GO" id="GO:0007165">
    <property type="term" value="P:signal transduction"/>
    <property type="evidence" value="ECO:0007669"/>
    <property type="project" value="TreeGrafter"/>
</dbReference>
<feature type="binding site" evidence="5">
    <location>
        <position position="82"/>
    </location>
    <ligand>
        <name>Mg(2+)</name>
        <dbReference type="ChEBI" id="CHEBI:18420"/>
        <label>1</label>
        <note>catalytic</note>
    </ligand>
</feature>
<feature type="binding site" evidence="5">
    <location>
        <position position="104"/>
    </location>
    <ligand>
        <name>Mg(2+)</name>
        <dbReference type="ChEBI" id="CHEBI:18420"/>
        <label>1</label>
        <note>catalytic</note>
    </ligand>
</feature>
<keyword evidence="4 5" id="KW-0460">Magnesium</keyword>
<evidence type="ECO:0000313" key="6">
    <source>
        <dbReference type="EMBL" id="OSM02510.1"/>
    </source>
</evidence>
<dbReference type="PANTHER" id="PTHR20854">
    <property type="entry name" value="INOSITOL MONOPHOSPHATASE"/>
    <property type="match status" value="1"/>
</dbReference>
<proteinExistence type="inferred from homology"/>
<evidence type="ECO:0000256" key="3">
    <source>
        <dbReference type="ARBA" id="ARBA00022801"/>
    </source>
</evidence>
<dbReference type="Proteomes" id="UP000194003">
    <property type="component" value="Unassembled WGS sequence"/>
</dbReference>
<comment type="similarity">
    <text evidence="1">Belongs to the inositol monophosphatase superfamily.</text>
</comment>
<reference evidence="6 7" key="1">
    <citation type="journal article" date="2016" name="BMC Genomics">
        <title>Combined genomic and structural analyses of a cultured magnetotactic bacterium reveals its niche adaptation to a dynamic environment.</title>
        <authorList>
            <person name="Araujo A.C."/>
            <person name="Morillo V."/>
            <person name="Cypriano J."/>
            <person name="Teixeira L.C."/>
            <person name="Leao P."/>
            <person name="Lyra S."/>
            <person name="Almeida L.G."/>
            <person name="Bazylinski D.A."/>
            <person name="Vasconcellos A.T."/>
            <person name="Abreu F."/>
            <person name="Lins U."/>
        </authorList>
    </citation>
    <scope>NUCLEOTIDE SEQUENCE [LARGE SCALE GENOMIC DNA]</scope>
    <source>
        <strain evidence="6 7">IT-1</strain>
    </source>
</reference>
<evidence type="ECO:0000256" key="1">
    <source>
        <dbReference type="ARBA" id="ARBA00009759"/>
    </source>
</evidence>
<dbReference type="GO" id="GO:0046872">
    <property type="term" value="F:metal ion binding"/>
    <property type="evidence" value="ECO:0007669"/>
    <property type="project" value="UniProtKB-KW"/>
</dbReference>
<evidence type="ECO:0000256" key="2">
    <source>
        <dbReference type="ARBA" id="ARBA00022723"/>
    </source>
</evidence>
<dbReference type="Pfam" id="PF00459">
    <property type="entry name" value="Inositol_P"/>
    <property type="match status" value="1"/>
</dbReference>
<dbReference type="PANTHER" id="PTHR20854:SF4">
    <property type="entry name" value="INOSITOL-1-MONOPHOSPHATASE-RELATED"/>
    <property type="match status" value="1"/>
</dbReference>
<dbReference type="GO" id="GO:0008934">
    <property type="term" value="F:inositol monophosphate 1-phosphatase activity"/>
    <property type="evidence" value="ECO:0007669"/>
    <property type="project" value="TreeGrafter"/>
</dbReference>
<dbReference type="SUPFAM" id="SSF56655">
    <property type="entry name" value="Carbohydrate phosphatase"/>
    <property type="match status" value="1"/>
</dbReference>
<dbReference type="AlphaFoldDB" id="A0A1Y2K383"/>
<dbReference type="OrthoDB" id="7876138at2"/>
<dbReference type="RefSeq" id="WP_158089606.1">
    <property type="nucleotide sequence ID" value="NZ_LVJN01000020.1"/>
</dbReference>
<feature type="binding site" evidence="5">
    <location>
        <position position="234"/>
    </location>
    <ligand>
        <name>Mg(2+)</name>
        <dbReference type="ChEBI" id="CHEBI:18420"/>
        <label>1</label>
        <note>catalytic</note>
    </ligand>
</feature>
<evidence type="ECO:0000256" key="4">
    <source>
        <dbReference type="ARBA" id="ARBA00022842"/>
    </source>
</evidence>
<comment type="caution">
    <text evidence="6">The sequence shown here is derived from an EMBL/GenBank/DDBJ whole genome shotgun (WGS) entry which is preliminary data.</text>
</comment>
<dbReference type="GO" id="GO:0006020">
    <property type="term" value="P:inositol metabolic process"/>
    <property type="evidence" value="ECO:0007669"/>
    <property type="project" value="TreeGrafter"/>
</dbReference>
<dbReference type="CDD" id="cd01637">
    <property type="entry name" value="IMPase_like"/>
    <property type="match status" value="1"/>
</dbReference>
<comment type="cofactor">
    <cofactor evidence="5">
        <name>Mg(2+)</name>
        <dbReference type="ChEBI" id="CHEBI:18420"/>
    </cofactor>
</comment>
<dbReference type="InterPro" id="IPR000760">
    <property type="entry name" value="Inositol_monophosphatase-like"/>
</dbReference>
<dbReference type="InterPro" id="IPR020583">
    <property type="entry name" value="Inositol_monoP_metal-BS"/>
</dbReference>
<feature type="binding site" evidence="5">
    <location>
        <position position="101"/>
    </location>
    <ligand>
        <name>Mg(2+)</name>
        <dbReference type="ChEBI" id="CHEBI:18420"/>
        <label>1</label>
        <note>catalytic</note>
    </ligand>
</feature>
<dbReference type="Gene3D" id="3.40.190.80">
    <property type="match status" value="1"/>
</dbReference>
<dbReference type="PRINTS" id="PR00377">
    <property type="entry name" value="IMPHPHTASES"/>
</dbReference>
<keyword evidence="2 5" id="KW-0479">Metal-binding</keyword>
<evidence type="ECO:0000256" key="5">
    <source>
        <dbReference type="PIRSR" id="PIRSR600760-2"/>
    </source>
</evidence>
<dbReference type="Gene3D" id="3.30.540.10">
    <property type="entry name" value="Fructose-1,6-Bisphosphatase, subunit A, domain 1"/>
    <property type="match status" value="1"/>
</dbReference>
<keyword evidence="7" id="KW-1185">Reference proteome</keyword>
<evidence type="ECO:0000313" key="7">
    <source>
        <dbReference type="Proteomes" id="UP000194003"/>
    </source>
</evidence>
<name>A0A1Y2K383_9PROT</name>
<dbReference type="GO" id="GO:0046854">
    <property type="term" value="P:phosphatidylinositol phosphate biosynthetic process"/>
    <property type="evidence" value="ECO:0007669"/>
    <property type="project" value="InterPro"/>
</dbReference>
<dbReference type="PROSITE" id="PS00630">
    <property type="entry name" value="IMP_2"/>
    <property type="match status" value="1"/>
</dbReference>
<dbReference type="PROSITE" id="PS00629">
    <property type="entry name" value="IMP_1"/>
    <property type="match status" value="1"/>
</dbReference>